<evidence type="ECO:0000313" key="2">
    <source>
        <dbReference type="EMBL" id="CCA67145.1"/>
    </source>
</evidence>
<protein>
    <submittedName>
        <fullName evidence="2">Probable vacuolar sorting protein (HbrA)</fullName>
    </submittedName>
</protein>
<dbReference type="AlphaFoldDB" id="G4T7A6"/>
<keyword evidence="3" id="KW-1185">Reference proteome</keyword>
<dbReference type="InParanoid" id="G4T7A6"/>
<dbReference type="InterPro" id="IPR043155">
    <property type="entry name" value="VPS33_dom3b"/>
</dbReference>
<dbReference type="Proteomes" id="UP000007148">
    <property type="component" value="Unassembled WGS sequence"/>
</dbReference>
<dbReference type="PANTHER" id="PTHR11679">
    <property type="entry name" value="VESICLE PROTEIN SORTING-ASSOCIATED"/>
    <property type="match status" value="1"/>
</dbReference>
<dbReference type="InterPro" id="IPR027482">
    <property type="entry name" value="Sec1-like_dom2"/>
</dbReference>
<evidence type="ECO:0000256" key="1">
    <source>
        <dbReference type="ARBA" id="ARBA00009884"/>
    </source>
</evidence>
<reference evidence="2 3" key="1">
    <citation type="journal article" date="2011" name="PLoS Pathog.">
        <title>Endophytic Life Strategies Decoded by Genome and Transcriptome Analyses of the Mutualistic Root Symbiont Piriformospora indica.</title>
        <authorList>
            <person name="Zuccaro A."/>
            <person name="Lahrmann U."/>
            <person name="Guldener U."/>
            <person name="Langen G."/>
            <person name="Pfiffi S."/>
            <person name="Biedenkopf D."/>
            <person name="Wong P."/>
            <person name="Samans B."/>
            <person name="Grimm C."/>
            <person name="Basiewicz M."/>
            <person name="Murat C."/>
            <person name="Martin F."/>
            <person name="Kogel K.H."/>
        </authorList>
    </citation>
    <scope>NUCLEOTIDE SEQUENCE [LARGE SCALE GENOMIC DNA]</scope>
    <source>
        <strain evidence="2 3">DSM 11827</strain>
    </source>
</reference>
<dbReference type="InterPro" id="IPR036045">
    <property type="entry name" value="Sec1-like_sf"/>
</dbReference>
<dbReference type="InterPro" id="IPR043154">
    <property type="entry name" value="Sec-1-like_dom1"/>
</dbReference>
<dbReference type="FunCoup" id="G4T7A6">
    <property type="interactions" value="492"/>
</dbReference>
<dbReference type="OMA" id="EFHIFFV"/>
<dbReference type="InterPro" id="IPR043127">
    <property type="entry name" value="Sec-1-like_dom3a"/>
</dbReference>
<dbReference type="EMBL" id="CAFZ01000010">
    <property type="protein sequence ID" value="CCA67145.1"/>
    <property type="molecule type" value="Genomic_DNA"/>
</dbReference>
<dbReference type="Gene3D" id="3.90.830.10">
    <property type="entry name" value="Syntaxin Binding Protein 1, Chain A, domain 2"/>
    <property type="match status" value="1"/>
</dbReference>
<proteinExistence type="inferred from homology"/>
<dbReference type="Gene3D" id="1.25.40.850">
    <property type="match status" value="1"/>
</dbReference>
<dbReference type="eggNOG" id="KOG1302">
    <property type="taxonomic scope" value="Eukaryota"/>
</dbReference>
<comment type="caution">
    <text evidence="2">The sequence shown here is derived from an EMBL/GenBank/DDBJ whole genome shotgun (WGS) entry which is preliminary data.</text>
</comment>
<dbReference type="GO" id="GO:0016192">
    <property type="term" value="P:vesicle-mediated transport"/>
    <property type="evidence" value="ECO:0007669"/>
    <property type="project" value="InterPro"/>
</dbReference>
<comment type="similarity">
    <text evidence="1">Belongs to the STXBP/unc-18/SEC1 family.</text>
</comment>
<organism evidence="2 3">
    <name type="scientific">Serendipita indica (strain DSM 11827)</name>
    <name type="common">Root endophyte fungus</name>
    <name type="synonym">Piriformospora indica</name>
    <dbReference type="NCBI Taxonomy" id="1109443"/>
    <lineage>
        <taxon>Eukaryota</taxon>
        <taxon>Fungi</taxon>
        <taxon>Dikarya</taxon>
        <taxon>Basidiomycota</taxon>
        <taxon>Agaricomycotina</taxon>
        <taxon>Agaricomycetes</taxon>
        <taxon>Sebacinales</taxon>
        <taxon>Serendipitaceae</taxon>
        <taxon>Serendipita</taxon>
    </lineage>
</organism>
<dbReference type="HOGENOM" id="CLU_016678_3_1_1"/>
<dbReference type="InterPro" id="IPR001619">
    <property type="entry name" value="Sec1-like"/>
</dbReference>
<gene>
    <name evidence="2" type="ORF">PIIN_00978</name>
</gene>
<dbReference type="SUPFAM" id="SSF56815">
    <property type="entry name" value="Sec1/munc18-like (SM) proteins"/>
    <property type="match status" value="1"/>
</dbReference>
<accession>G4T7A6</accession>
<name>G4T7A6_SERID</name>
<dbReference type="Gene3D" id="3.40.50.1910">
    <property type="match status" value="1"/>
</dbReference>
<evidence type="ECO:0000313" key="3">
    <source>
        <dbReference type="Proteomes" id="UP000007148"/>
    </source>
</evidence>
<dbReference type="Pfam" id="PF00995">
    <property type="entry name" value="Sec1"/>
    <property type="match status" value="1"/>
</dbReference>
<dbReference type="Gene3D" id="3.40.50.2060">
    <property type="match status" value="1"/>
</dbReference>
<dbReference type="OrthoDB" id="10262287at2759"/>
<dbReference type="STRING" id="1109443.G4T7A6"/>
<sequence length="711" mass="77066">MPASVASEETSTKPDDSGIDILALKELAKRSLLEALNSISGAKTLVLDPSLVGPLGLVTEVSFLKQNGLDKMFWLESGPLNAATSNIVYLCRPKIKFAKIIADHIKKHTTAGDKHIYSLILTPRTSTLIAQILEEEGVLGEISILPFNLQFIPLEEDLLSLEHEEAFKEIWLEGDETSLYNSAQALLTLQRLYGLFPRIMGKGEHAERLAKLLMRLNAQQLPAPGVPTFQGLSEKLDSLVIIERRVDMVTPMLTQLTYEGLIDEFIGVSNTYVELPANIVSPPSANANTTQAPALATTPVQAEKKKKYQLSSSSDPLFGELRDLNFAALGATLSTIARRLSSDYESRHNAQTVAQLKEFVGKLGSLQSEQQALRLHTDLAEMIMPYTRTQIFNSTLEIQQNILASYDIPGQLTALEDLIAQGADKRGILRILVLSSLISGGIKTKQLENLKREFLQAYGYELLPALLALETLQLLQSNPLPPSQTHAQSLRLPFAALRKQLRLLIPESEGGSDAAPTDISYVYSGYAPLSVRLVQCVAQMNGVLASLGSGQEGAKGKAKADIKDPAELPKMNAHPIVGWKGFEEVITTIPGPTVDIQQGENVTNPGQTSKILALFGVPGLILASVFGNEHTSTTTVVFFLGGCTFTEISALRWMGKHIKGEFDTSGLAKLERYSGRRFVIATTGVISGNSIVDSLLPKVKVKPAPVAGGAS</sequence>